<name>A0A135HXW9_9HYPH</name>
<keyword evidence="5" id="KW-1185">Reference proteome</keyword>
<dbReference type="OrthoDB" id="9805924at2"/>
<dbReference type="Gene3D" id="3.40.630.30">
    <property type="match status" value="1"/>
</dbReference>
<dbReference type="AlphaFoldDB" id="A0A135HXW9"/>
<dbReference type="InterPro" id="IPR000182">
    <property type="entry name" value="GNAT_dom"/>
</dbReference>
<accession>A0A135HXW9</accession>
<dbReference type="PROSITE" id="PS51186">
    <property type="entry name" value="GNAT"/>
    <property type="match status" value="1"/>
</dbReference>
<evidence type="ECO:0000256" key="2">
    <source>
        <dbReference type="ARBA" id="ARBA00023315"/>
    </source>
</evidence>
<gene>
    <name evidence="4" type="ORF">ATN84_24075</name>
</gene>
<evidence type="ECO:0000256" key="1">
    <source>
        <dbReference type="ARBA" id="ARBA00022679"/>
    </source>
</evidence>
<dbReference type="STRING" id="1494590.ATN84_24075"/>
<feature type="domain" description="N-acetyltransferase" evidence="3">
    <location>
        <begin position="8"/>
        <end position="152"/>
    </location>
</feature>
<protein>
    <submittedName>
        <fullName evidence="4">GNAT family acetyltransferase</fullName>
    </submittedName>
</protein>
<keyword evidence="2" id="KW-0012">Acyltransferase</keyword>
<organism evidence="4 5">
    <name type="scientific">Paramesorhizobium deserti</name>
    <dbReference type="NCBI Taxonomy" id="1494590"/>
    <lineage>
        <taxon>Bacteria</taxon>
        <taxon>Pseudomonadati</taxon>
        <taxon>Pseudomonadota</taxon>
        <taxon>Alphaproteobacteria</taxon>
        <taxon>Hyphomicrobiales</taxon>
        <taxon>Phyllobacteriaceae</taxon>
        <taxon>Paramesorhizobium</taxon>
    </lineage>
</organism>
<dbReference type="PANTHER" id="PTHR43877">
    <property type="entry name" value="AMINOALKYLPHOSPHONATE N-ACETYLTRANSFERASE-RELATED-RELATED"/>
    <property type="match status" value="1"/>
</dbReference>
<dbReference type="PANTHER" id="PTHR43877:SF2">
    <property type="entry name" value="AMINOALKYLPHOSPHONATE N-ACETYLTRANSFERASE-RELATED"/>
    <property type="match status" value="1"/>
</dbReference>
<dbReference type="RefSeq" id="WP_068881096.1">
    <property type="nucleotide sequence ID" value="NZ_LNTU01000003.1"/>
</dbReference>
<dbReference type="Pfam" id="PF00583">
    <property type="entry name" value="Acetyltransf_1"/>
    <property type="match status" value="1"/>
</dbReference>
<comment type="caution">
    <text evidence="4">The sequence shown here is derived from an EMBL/GenBank/DDBJ whole genome shotgun (WGS) entry which is preliminary data.</text>
</comment>
<keyword evidence="1 4" id="KW-0808">Transferase</keyword>
<evidence type="ECO:0000313" key="5">
    <source>
        <dbReference type="Proteomes" id="UP000070107"/>
    </source>
</evidence>
<proteinExistence type="predicted"/>
<dbReference type="InterPro" id="IPR050832">
    <property type="entry name" value="Bact_Acetyltransf"/>
</dbReference>
<reference evidence="4 5" key="1">
    <citation type="submission" date="2015-11" db="EMBL/GenBank/DDBJ databases">
        <title>Draft genome sequence of Paramesorhizobium deserti A-3-E, a strain highly resistant to diverse beta-lactam antibiotics.</title>
        <authorList>
            <person name="Lv R."/>
            <person name="Yang X."/>
            <person name="Fang N."/>
            <person name="Guo J."/>
            <person name="Luo X."/>
            <person name="Peng F."/>
            <person name="Yang R."/>
            <person name="Cui Y."/>
            <person name="Fang C."/>
            <person name="Song Y."/>
        </authorList>
    </citation>
    <scope>NUCLEOTIDE SEQUENCE [LARGE SCALE GENOMIC DNA]</scope>
    <source>
        <strain evidence="4 5">A-3-E</strain>
    </source>
</reference>
<evidence type="ECO:0000313" key="4">
    <source>
        <dbReference type="EMBL" id="KXF78042.1"/>
    </source>
</evidence>
<evidence type="ECO:0000259" key="3">
    <source>
        <dbReference type="PROSITE" id="PS51186"/>
    </source>
</evidence>
<dbReference type="CDD" id="cd04301">
    <property type="entry name" value="NAT_SF"/>
    <property type="match status" value="1"/>
</dbReference>
<dbReference type="SUPFAM" id="SSF55729">
    <property type="entry name" value="Acyl-CoA N-acyltransferases (Nat)"/>
    <property type="match status" value="1"/>
</dbReference>
<dbReference type="GO" id="GO:0016747">
    <property type="term" value="F:acyltransferase activity, transferring groups other than amino-acyl groups"/>
    <property type="evidence" value="ECO:0007669"/>
    <property type="project" value="InterPro"/>
</dbReference>
<dbReference type="EMBL" id="LNTU01000003">
    <property type="protein sequence ID" value="KXF78042.1"/>
    <property type="molecule type" value="Genomic_DNA"/>
</dbReference>
<sequence>MSENTIETIIRPADVDDENSWRFLFAAYNAFYRASVAEPVVASTWKRILDPQSDVKALVAERGGEVIGFANYLFHASTWSDRPNCYLEDLFVDPAARGGGAARKLIEGVEDAARARNAFRIYWHTQEYNAPARSLYDTITPRSSFIVYRKPL</sequence>
<dbReference type="InterPro" id="IPR016181">
    <property type="entry name" value="Acyl_CoA_acyltransferase"/>
</dbReference>
<dbReference type="Proteomes" id="UP000070107">
    <property type="component" value="Unassembled WGS sequence"/>
</dbReference>